<dbReference type="Gene3D" id="3.30.70.330">
    <property type="match status" value="1"/>
</dbReference>
<proteinExistence type="predicted"/>
<evidence type="ECO:0000259" key="1">
    <source>
        <dbReference type="Pfam" id="PF00076"/>
    </source>
</evidence>
<dbReference type="GO" id="GO:0003723">
    <property type="term" value="F:RNA binding"/>
    <property type="evidence" value="ECO:0007669"/>
    <property type="project" value="InterPro"/>
</dbReference>
<dbReference type="EMBL" id="LXQA010793115">
    <property type="protein sequence ID" value="MCI71271.1"/>
    <property type="molecule type" value="Genomic_DNA"/>
</dbReference>
<accession>A0A392UCM4</accession>
<keyword evidence="3" id="KW-1185">Reference proteome</keyword>
<dbReference type="InterPro" id="IPR000504">
    <property type="entry name" value="RRM_dom"/>
</dbReference>
<reference evidence="2 3" key="1">
    <citation type="journal article" date="2018" name="Front. Plant Sci.">
        <title>Red Clover (Trifolium pratense) and Zigzag Clover (T. medium) - A Picture of Genomic Similarities and Differences.</title>
        <authorList>
            <person name="Dluhosova J."/>
            <person name="Istvanek J."/>
            <person name="Nedelnik J."/>
            <person name="Repkova J."/>
        </authorList>
    </citation>
    <scope>NUCLEOTIDE SEQUENCE [LARGE SCALE GENOMIC DNA]</scope>
    <source>
        <strain evidence="3">cv. 10/8</strain>
        <tissue evidence="2">Leaf</tissue>
    </source>
</reference>
<evidence type="ECO:0000313" key="2">
    <source>
        <dbReference type="EMBL" id="MCI71271.1"/>
    </source>
</evidence>
<organism evidence="2 3">
    <name type="scientific">Trifolium medium</name>
    <dbReference type="NCBI Taxonomy" id="97028"/>
    <lineage>
        <taxon>Eukaryota</taxon>
        <taxon>Viridiplantae</taxon>
        <taxon>Streptophyta</taxon>
        <taxon>Embryophyta</taxon>
        <taxon>Tracheophyta</taxon>
        <taxon>Spermatophyta</taxon>
        <taxon>Magnoliopsida</taxon>
        <taxon>eudicotyledons</taxon>
        <taxon>Gunneridae</taxon>
        <taxon>Pentapetalae</taxon>
        <taxon>rosids</taxon>
        <taxon>fabids</taxon>
        <taxon>Fabales</taxon>
        <taxon>Fabaceae</taxon>
        <taxon>Papilionoideae</taxon>
        <taxon>50 kb inversion clade</taxon>
        <taxon>NPAAA clade</taxon>
        <taxon>Hologalegina</taxon>
        <taxon>IRL clade</taxon>
        <taxon>Trifolieae</taxon>
        <taxon>Trifolium</taxon>
    </lineage>
</organism>
<dbReference type="Pfam" id="PF00076">
    <property type="entry name" value="RRM_1"/>
    <property type="match status" value="1"/>
</dbReference>
<dbReference type="AlphaFoldDB" id="A0A392UCM4"/>
<evidence type="ECO:0000313" key="3">
    <source>
        <dbReference type="Proteomes" id="UP000265520"/>
    </source>
</evidence>
<protein>
    <recommendedName>
        <fullName evidence="1">RRM domain-containing protein</fullName>
    </recommendedName>
</protein>
<feature type="domain" description="RRM" evidence="1">
    <location>
        <begin position="2"/>
        <end position="42"/>
    </location>
</feature>
<comment type="caution">
    <text evidence="2">The sequence shown here is derived from an EMBL/GenBank/DDBJ whole genome shotgun (WGS) entry which is preliminary data.</text>
</comment>
<name>A0A392UCM4_9FABA</name>
<dbReference type="Proteomes" id="UP000265520">
    <property type="component" value="Unassembled WGS sequence"/>
</dbReference>
<dbReference type="InterPro" id="IPR012677">
    <property type="entry name" value="Nucleotide-bd_a/b_plait_sf"/>
</dbReference>
<sequence length="58" mass="6863">MDLWTLYAKHGRVGEVYIPLKRDKRGNRFGFVKFKEVKDVEALSKRLADLWPIKLKAM</sequence>
<dbReference type="SUPFAM" id="SSF54928">
    <property type="entry name" value="RNA-binding domain, RBD"/>
    <property type="match status" value="1"/>
</dbReference>
<feature type="non-terminal residue" evidence="2">
    <location>
        <position position="58"/>
    </location>
</feature>
<dbReference type="InterPro" id="IPR035979">
    <property type="entry name" value="RBD_domain_sf"/>
</dbReference>